<dbReference type="EMBL" id="WHOC01000094">
    <property type="protein sequence ID" value="NOU87785.1"/>
    <property type="molecule type" value="Genomic_DNA"/>
</dbReference>
<protein>
    <submittedName>
        <fullName evidence="5">Glutathione ABC transporter substrate-binding protein</fullName>
    </submittedName>
</protein>
<dbReference type="CDD" id="cd08499">
    <property type="entry name" value="PBP2_Ylib_like"/>
    <property type="match status" value="1"/>
</dbReference>
<dbReference type="Proteomes" id="UP000658690">
    <property type="component" value="Unassembled WGS sequence"/>
</dbReference>
<dbReference type="Gene3D" id="3.10.105.10">
    <property type="entry name" value="Dipeptide-binding Protein, Domain 3"/>
    <property type="match status" value="1"/>
</dbReference>
<dbReference type="Gene3D" id="3.40.190.10">
    <property type="entry name" value="Periplasmic binding protein-like II"/>
    <property type="match status" value="1"/>
</dbReference>
<sequence>MIETGGFTLKRNLILGGLLAMSLVGMTALAGCSSSSDSSVDSGKAAEAPKAGGTLTIARKADANNLDPQFITNIPSANYIFGKVYEGLIKTDKNMDYKPALAAEWKLVDDLTWEFKLRKGVTFHDGTPFTAEAVKKTMERALDPKVNSPRASNFSMVKEVKAVDDYTVQFILKYPYAPLLSILASNEGSILSPKAIAEQADKLSKNPIGTGPFKFQSWTPGQEMILLKNDSYWGDVPKVDKVVYKVVPEDTTRVAMVESGEVQISDQLPVTELNRVQNSSSMTLARAEGLGVEYIGFNVKKKPFDDVRVRQAFAYAIEKESIIKGVYNGVGSRATSALSPKMIGFNPNLHDYDYNVNKAKELLAEAGFPNGFKTSIVTDDRKERINLAEVIQSQLKGIGIDLEIKVMEYGAYLDITGKGEHNMFIGGWGNATGDADYNQYNVFHSSSHGSKGNLAFYTNPEVDKLIEEGRREKDVEKRKAIYAKAQEIEMKDSPLIPIRTIDHVAATSKSVKGFSLNPVGYLMLNDVTVK</sequence>
<proteinExistence type="inferred from homology"/>
<feature type="domain" description="Solute-binding protein family 5" evidence="4">
    <location>
        <begin position="97"/>
        <end position="447"/>
    </location>
</feature>
<gene>
    <name evidence="5" type="ORF">GC102_18710</name>
</gene>
<dbReference type="Gene3D" id="3.90.76.10">
    <property type="entry name" value="Dipeptide-binding Protein, Domain 1"/>
    <property type="match status" value="1"/>
</dbReference>
<dbReference type="SUPFAM" id="SSF53850">
    <property type="entry name" value="Periplasmic binding protein-like II"/>
    <property type="match status" value="1"/>
</dbReference>
<keyword evidence="3" id="KW-0732">Signal</keyword>
<name>A0ABX1Z7F7_9BACL</name>
<keyword evidence="6" id="KW-1185">Reference proteome</keyword>
<evidence type="ECO:0000313" key="5">
    <source>
        <dbReference type="EMBL" id="NOU87785.1"/>
    </source>
</evidence>
<evidence type="ECO:0000259" key="4">
    <source>
        <dbReference type="Pfam" id="PF00496"/>
    </source>
</evidence>
<keyword evidence="2" id="KW-0813">Transport</keyword>
<comment type="similarity">
    <text evidence="1">Belongs to the bacterial solute-binding protein 5 family.</text>
</comment>
<evidence type="ECO:0000256" key="3">
    <source>
        <dbReference type="ARBA" id="ARBA00022729"/>
    </source>
</evidence>
<evidence type="ECO:0000256" key="2">
    <source>
        <dbReference type="ARBA" id="ARBA00022448"/>
    </source>
</evidence>
<accession>A0ABX1Z7F7</accession>
<dbReference type="Pfam" id="PF00496">
    <property type="entry name" value="SBP_bac_5"/>
    <property type="match status" value="1"/>
</dbReference>
<organism evidence="5 6">
    <name type="scientific">Paenibacillus germinis</name>
    <dbReference type="NCBI Taxonomy" id="2654979"/>
    <lineage>
        <taxon>Bacteria</taxon>
        <taxon>Bacillati</taxon>
        <taxon>Bacillota</taxon>
        <taxon>Bacilli</taxon>
        <taxon>Bacillales</taxon>
        <taxon>Paenibacillaceae</taxon>
        <taxon>Paenibacillus</taxon>
    </lineage>
</organism>
<dbReference type="PANTHER" id="PTHR30290">
    <property type="entry name" value="PERIPLASMIC BINDING COMPONENT OF ABC TRANSPORTER"/>
    <property type="match status" value="1"/>
</dbReference>
<dbReference type="PIRSF" id="PIRSF002741">
    <property type="entry name" value="MppA"/>
    <property type="match status" value="1"/>
</dbReference>
<comment type="caution">
    <text evidence="5">The sequence shown here is derived from an EMBL/GenBank/DDBJ whole genome shotgun (WGS) entry which is preliminary data.</text>
</comment>
<evidence type="ECO:0000256" key="1">
    <source>
        <dbReference type="ARBA" id="ARBA00005695"/>
    </source>
</evidence>
<evidence type="ECO:0000313" key="6">
    <source>
        <dbReference type="Proteomes" id="UP000658690"/>
    </source>
</evidence>
<dbReference type="InterPro" id="IPR030678">
    <property type="entry name" value="Peptide/Ni-bd"/>
</dbReference>
<dbReference type="PANTHER" id="PTHR30290:SF9">
    <property type="entry name" value="OLIGOPEPTIDE-BINDING PROTEIN APPA"/>
    <property type="match status" value="1"/>
</dbReference>
<reference evidence="5 6" key="1">
    <citation type="submission" date="2019-10" db="EMBL/GenBank/DDBJ databases">
        <title>Description of Paenibacillus choica sp. nov.</title>
        <authorList>
            <person name="Carlier A."/>
            <person name="Qi S."/>
        </authorList>
    </citation>
    <scope>NUCLEOTIDE SEQUENCE [LARGE SCALE GENOMIC DNA]</scope>
    <source>
        <strain evidence="5 6">LMG 31460</strain>
    </source>
</reference>
<dbReference type="InterPro" id="IPR039424">
    <property type="entry name" value="SBP_5"/>
</dbReference>
<dbReference type="InterPro" id="IPR000914">
    <property type="entry name" value="SBP_5_dom"/>
</dbReference>